<comment type="caution">
    <text evidence="1">The sequence shown here is derived from an EMBL/GenBank/DDBJ whole genome shotgun (WGS) entry which is preliminary data.</text>
</comment>
<dbReference type="EMBL" id="JAIWYP010000005">
    <property type="protein sequence ID" value="KAH3819104.1"/>
    <property type="molecule type" value="Genomic_DNA"/>
</dbReference>
<evidence type="ECO:0000313" key="1">
    <source>
        <dbReference type="EMBL" id="KAH3819104.1"/>
    </source>
</evidence>
<keyword evidence="2" id="KW-1185">Reference proteome</keyword>
<organism evidence="1 2">
    <name type="scientific">Dreissena polymorpha</name>
    <name type="common">Zebra mussel</name>
    <name type="synonym">Mytilus polymorpha</name>
    <dbReference type="NCBI Taxonomy" id="45954"/>
    <lineage>
        <taxon>Eukaryota</taxon>
        <taxon>Metazoa</taxon>
        <taxon>Spiralia</taxon>
        <taxon>Lophotrochozoa</taxon>
        <taxon>Mollusca</taxon>
        <taxon>Bivalvia</taxon>
        <taxon>Autobranchia</taxon>
        <taxon>Heteroconchia</taxon>
        <taxon>Euheterodonta</taxon>
        <taxon>Imparidentia</taxon>
        <taxon>Neoheterodontei</taxon>
        <taxon>Myida</taxon>
        <taxon>Dreissenoidea</taxon>
        <taxon>Dreissenidae</taxon>
        <taxon>Dreissena</taxon>
    </lineage>
</organism>
<accession>A0A9D4GPB6</accession>
<dbReference type="Proteomes" id="UP000828390">
    <property type="component" value="Unassembled WGS sequence"/>
</dbReference>
<dbReference type="AlphaFoldDB" id="A0A9D4GPB6"/>
<sequence length="123" mass="14055">MIKHEGTTGNHYSHQHNINRVLTTKQNSLDIIRTNVSRTFHDDWAKNASNRHLHIKSCHAPPYQTMPCNMHLHIKPCHAIPGYLARAMPCLGYLSRARAMPCLGYLSRGNMNLHIKPCHVLDI</sequence>
<reference evidence="1" key="1">
    <citation type="journal article" date="2019" name="bioRxiv">
        <title>The Genome of the Zebra Mussel, Dreissena polymorpha: A Resource for Invasive Species Research.</title>
        <authorList>
            <person name="McCartney M.A."/>
            <person name="Auch B."/>
            <person name="Kono T."/>
            <person name="Mallez S."/>
            <person name="Zhang Y."/>
            <person name="Obille A."/>
            <person name="Becker A."/>
            <person name="Abrahante J.E."/>
            <person name="Garbe J."/>
            <person name="Badalamenti J.P."/>
            <person name="Herman A."/>
            <person name="Mangelson H."/>
            <person name="Liachko I."/>
            <person name="Sullivan S."/>
            <person name="Sone E.D."/>
            <person name="Koren S."/>
            <person name="Silverstein K.A.T."/>
            <person name="Beckman K.B."/>
            <person name="Gohl D.M."/>
        </authorList>
    </citation>
    <scope>NUCLEOTIDE SEQUENCE</scope>
    <source>
        <strain evidence="1">Duluth1</strain>
        <tissue evidence="1">Whole animal</tissue>
    </source>
</reference>
<name>A0A9D4GPB6_DREPO</name>
<protein>
    <submittedName>
        <fullName evidence="1">Uncharacterized protein</fullName>
    </submittedName>
</protein>
<proteinExistence type="predicted"/>
<gene>
    <name evidence="1" type="ORF">DPMN_120837</name>
</gene>
<evidence type="ECO:0000313" key="2">
    <source>
        <dbReference type="Proteomes" id="UP000828390"/>
    </source>
</evidence>
<reference evidence="1" key="2">
    <citation type="submission" date="2020-11" db="EMBL/GenBank/DDBJ databases">
        <authorList>
            <person name="McCartney M.A."/>
            <person name="Auch B."/>
            <person name="Kono T."/>
            <person name="Mallez S."/>
            <person name="Becker A."/>
            <person name="Gohl D.M."/>
            <person name="Silverstein K.A.T."/>
            <person name="Koren S."/>
            <person name="Bechman K.B."/>
            <person name="Herman A."/>
            <person name="Abrahante J.E."/>
            <person name="Garbe J."/>
        </authorList>
    </citation>
    <scope>NUCLEOTIDE SEQUENCE</scope>
    <source>
        <strain evidence="1">Duluth1</strain>
        <tissue evidence="1">Whole animal</tissue>
    </source>
</reference>